<evidence type="ECO:0000256" key="1">
    <source>
        <dbReference type="SAM" id="MobiDB-lite"/>
    </source>
</evidence>
<protein>
    <submittedName>
        <fullName evidence="2">Rect protein</fullName>
    </submittedName>
</protein>
<dbReference type="GO" id="GO:0003677">
    <property type="term" value="F:DNA binding"/>
    <property type="evidence" value="ECO:0007669"/>
    <property type="project" value="InterPro"/>
</dbReference>
<dbReference type="GO" id="GO:0006259">
    <property type="term" value="P:DNA metabolic process"/>
    <property type="evidence" value="ECO:0007669"/>
    <property type="project" value="InterPro"/>
</dbReference>
<accession>A0A656QEE1</accession>
<feature type="region of interest" description="Disordered" evidence="1">
    <location>
        <begin position="256"/>
        <end position="337"/>
    </location>
</feature>
<name>A0A656QEE1_9BURK</name>
<dbReference type="Pfam" id="PF03837">
    <property type="entry name" value="RecT"/>
    <property type="match status" value="1"/>
</dbReference>
<dbReference type="AlphaFoldDB" id="A0A656QEE1"/>
<evidence type="ECO:0000313" key="3">
    <source>
        <dbReference type="Proteomes" id="UP000027451"/>
    </source>
</evidence>
<sequence>MSQQPVQDDNLPLTEEQWQRQQLANIGQYLKVKRGETLAALLPQGVTVERFASIVLNAVMKNPDLLTADRASLYSACQLAAADGLMPDGREAVLNIYNTKQKVKDGRGREVTEWVPTVQYMPMVRGLLKIMRNSGEVDSIDAAAVYEHDHFRFVRGDHPNIEHQPYIGDEDPGKIIAAYAIVRLRNGEVQREVMPRRDIEKVRAASKSDGANSPWTKWYDQMAIKAVLKRIAKLLPNSNEKLELAFQNDNDATGFDFSAGRNSSEIDAISPGQNSAENAPISAAPALPDDRAGQQKRSRFASIIAAKQQQPAAAAPASTDEDDDAFYRRMESEGATV</sequence>
<feature type="compositionally biased region" description="Polar residues" evidence="1">
    <location>
        <begin position="260"/>
        <end position="277"/>
    </location>
</feature>
<feature type="compositionally biased region" description="Basic and acidic residues" evidence="1">
    <location>
        <begin position="325"/>
        <end position="337"/>
    </location>
</feature>
<proteinExistence type="predicted"/>
<dbReference type="EMBL" id="JFHD01000040">
    <property type="protein sequence ID" value="KDR25931.1"/>
    <property type="molecule type" value="Genomic_DNA"/>
</dbReference>
<keyword evidence="3" id="KW-1185">Reference proteome</keyword>
<dbReference type="RefSeq" id="WP_051996710.1">
    <property type="nucleotide sequence ID" value="NZ_JFHD01000040.1"/>
</dbReference>
<reference evidence="2 3" key="1">
    <citation type="submission" date="2014-03" db="EMBL/GenBank/DDBJ databases">
        <title>Draft Genome Sequences of Four Burkholderia Strains.</title>
        <authorList>
            <person name="Liu X.Y."/>
            <person name="Li C.X."/>
            <person name="Xu J.H."/>
        </authorList>
    </citation>
    <scope>NUCLEOTIDE SEQUENCE [LARGE SCALE GENOMIC DNA]</scope>
    <source>
        <strain evidence="2 3">OP-1</strain>
    </source>
</reference>
<dbReference type="Proteomes" id="UP000027451">
    <property type="component" value="Unassembled WGS sequence"/>
</dbReference>
<evidence type="ECO:0000313" key="2">
    <source>
        <dbReference type="EMBL" id="KDR25931.1"/>
    </source>
</evidence>
<comment type="caution">
    <text evidence="2">The sequence shown here is derived from an EMBL/GenBank/DDBJ whole genome shotgun (WGS) entry which is preliminary data.</text>
</comment>
<gene>
    <name evidence="2" type="ORF">BG60_26185</name>
</gene>
<feature type="compositionally biased region" description="Low complexity" evidence="1">
    <location>
        <begin position="301"/>
        <end position="318"/>
    </location>
</feature>
<dbReference type="NCBIfam" id="TIGR00616">
    <property type="entry name" value="rect"/>
    <property type="match status" value="1"/>
</dbReference>
<dbReference type="InterPro" id="IPR018330">
    <property type="entry name" value="RecT_fam"/>
</dbReference>
<dbReference type="InterPro" id="IPR004590">
    <property type="entry name" value="ssDNA_annealing_RecT"/>
</dbReference>
<organism evidence="2 3">
    <name type="scientific">Caballeronia zhejiangensis</name>
    <dbReference type="NCBI Taxonomy" id="871203"/>
    <lineage>
        <taxon>Bacteria</taxon>
        <taxon>Pseudomonadati</taxon>
        <taxon>Pseudomonadota</taxon>
        <taxon>Betaproteobacteria</taxon>
        <taxon>Burkholderiales</taxon>
        <taxon>Burkholderiaceae</taxon>
        <taxon>Caballeronia</taxon>
    </lineage>
</organism>